<evidence type="ECO:0000256" key="3">
    <source>
        <dbReference type="ARBA" id="ARBA00022475"/>
    </source>
</evidence>
<comment type="subcellular location">
    <subcellularLocation>
        <location evidence="1">Cell membrane</location>
        <topology evidence="1">Multi-pass membrane protein</topology>
    </subcellularLocation>
</comment>
<feature type="transmembrane region" description="Helical" evidence="7">
    <location>
        <begin position="192"/>
        <end position="210"/>
    </location>
</feature>
<dbReference type="PIRSF" id="PIRSF006324">
    <property type="entry name" value="LeuE"/>
    <property type="match status" value="1"/>
</dbReference>
<evidence type="ECO:0000256" key="2">
    <source>
        <dbReference type="ARBA" id="ARBA00007928"/>
    </source>
</evidence>
<dbReference type="PANTHER" id="PTHR30086:SF14">
    <property type="entry name" value="HOMOSERINE_HOMOSERINE LACTONE EFFLUX PROTEIN"/>
    <property type="match status" value="1"/>
</dbReference>
<evidence type="ECO:0000256" key="4">
    <source>
        <dbReference type="ARBA" id="ARBA00022692"/>
    </source>
</evidence>
<keyword evidence="6 7" id="KW-0472">Membrane</keyword>
<protein>
    <submittedName>
        <fullName evidence="8">Threonine/homoserine/homoserine lactone efflux protein</fullName>
    </submittedName>
</protein>
<accession>A0A420WB60</accession>
<feature type="transmembrane region" description="Helical" evidence="7">
    <location>
        <begin position="151"/>
        <end position="171"/>
    </location>
</feature>
<reference evidence="8 9" key="1">
    <citation type="submission" date="2018-10" db="EMBL/GenBank/DDBJ databases">
        <title>Comparative analysis of microorganisms from saline springs in Andes Mountain Range, Colombia.</title>
        <authorList>
            <person name="Rubin E."/>
        </authorList>
    </citation>
    <scope>NUCLEOTIDE SEQUENCE [LARGE SCALE GENOMIC DNA]</scope>
    <source>
        <strain evidence="8 9">USBA 36</strain>
    </source>
</reference>
<dbReference type="EMBL" id="RBIG01000003">
    <property type="protein sequence ID" value="RKQ68237.1"/>
    <property type="molecule type" value="Genomic_DNA"/>
</dbReference>
<organism evidence="8 9">
    <name type="scientific">Oceanibaculum indicum</name>
    <dbReference type="NCBI Taxonomy" id="526216"/>
    <lineage>
        <taxon>Bacteria</taxon>
        <taxon>Pseudomonadati</taxon>
        <taxon>Pseudomonadota</taxon>
        <taxon>Alphaproteobacteria</taxon>
        <taxon>Rhodospirillales</taxon>
        <taxon>Oceanibaculaceae</taxon>
        <taxon>Oceanibaculum</taxon>
    </lineage>
</organism>
<evidence type="ECO:0000256" key="5">
    <source>
        <dbReference type="ARBA" id="ARBA00022989"/>
    </source>
</evidence>
<dbReference type="InterPro" id="IPR001123">
    <property type="entry name" value="LeuE-type"/>
</dbReference>
<sequence>MTLEHWLVYLVAAFGLSLTPGPNGLLALTHGMRFGLRRSVATLLGGVAGFLLLIAVSMAGLGALLAASEQAFTIAKWLGAAYLVYLGIRTWRAPVTAPVRAENLPDSGGRREGPAALFLQGFLVATSNPKALIFFAAFLPQFMVPGVSLPLQFVILGGTFAVVEFLYELVLAGAAQRIAPWLYRHGKMVNRAAGATFIGIGGVLATANRAV</sequence>
<dbReference type="GO" id="GO:0005886">
    <property type="term" value="C:plasma membrane"/>
    <property type="evidence" value="ECO:0007669"/>
    <property type="project" value="UniProtKB-SubCell"/>
</dbReference>
<dbReference type="Proteomes" id="UP000277424">
    <property type="component" value="Unassembled WGS sequence"/>
</dbReference>
<evidence type="ECO:0000256" key="7">
    <source>
        <dbReference type="SAM" id="Phobius"/>
    </source>
</evidence>
<comment type="similarity">
    <text evidence="2">Belongs to the Rht family.</text>
</comment>
<feature type="transmembrane region" description="Helical" evidence="7">
    <location>
        <begin position="40"/>
        <end position="65"/>
    </location>
</feature>
<dbReference type="GO" id="GO:0042970">
    <property type="term" value="F:homoserine transmembrane transporter activity"/>
    <property type="evidence" value="ECO:0007669"/>
    <property type="project" value="TreeGrafter"/>
</dbReference>
<evidence type="ECO:0000256" key="6">
    <source>
        <dbReference type="ARBA" id="ARBA00023136"/>
    </source>
</evidence>
<evidence type="ECO:0000256" key="1">
    <source>
        <dbReference type="ARBA" id="ARBA00004651"/>
    </source>
</evidence>
<feature type="transmembrane region" description="Helical" evidence="7">
    <location>
        <begin position="6"/>
        <end position="28"/>
    </location>
</feature>
<dbReference type="OrthoDB" id="9804822at2"/>
<name>A0A420WB60_9PROT</name>
<dbReference type="RefSeq" id="WP_008944069.1">
    <property type="nucleotide sequence ID" value="NZ_RBIG01000003.1"/>
</dbReference>
<proteinExistence type="inferred from homology"/>
<evidence type="ECO:0000313" key="8">
    <source>
        <dbReference type="EMBL" id="RKQ68237.1"/>
    </source>
</evidence>
<comment type="caution">
    <text evidence="8">The sequence shown here is derived from an EMBL/GenBank/DDBJ whole genome shotgun (WGS) entry which is preliminary data.</text>
</comment>
<keyword evidence="3" id="KW-1003">Cell membrane</keyword>
<dbReference type="PANTHER" id="PTHR30086">
    <property type="entry name" value="ARGININE EXPORTER PROTEIN ARGO"/>
    <property type="match status" value="1"/>
</dbReference>
<dbReference type="AlphaFoldDB" id="A0A420WB60"/>
<keyword evidence="5 7" id="KW-1133">Transmembrane helix</keyword>
<evidence type="ECO:0000313" key="9">
    <source>
        <dbReference type="Proteomes" id="UP000277424"/>
    </source>
</evidence>
<keyword evidence="4 7" id="KW-0812">Transmembrane</keyword>
<feature type="transmembrane region" description="Helical" evidence="7">
    <location>
        <begin position="117"/>
        <end position="139"/>
    </location>
</feature>
<gene>
    <name evidence="8" type="ORF">BCL74_2713</name>
</gene>
<dbReference type="Pfam" id="PF01810">
    <property type="entry name" value="LysE"/>
    <property type="match status" value="1"/>
</dbReference>